<comment type="similarity">
    <text evidence="3">Belongs to the complex I NDUFB3 subunit family.</text>
</comment>
<dbReference type="AlphaFoldDB" id="A0A1S8WWP2"/>
<organism evidence="13 14">
    <name type="scientific">Opisthorchis viverrini</name>
    <name type="common">Southeast Asian liver fluke</name>
    <dbReference type="NCBI Taxonomy" id="6198"/>
    <lineage>
        <taxon>Eukaryota</taxon>
        <taxon>Metazoa</taxon>
        <taxon>Spiralia</taxon>
        <taxon>Lophotrochozoa</taxon>
        <taxon>Platyhelminthes</taxon>
        <taxon>Trematoda</taxon>
        <taxon>Digenea</taxon>
        <taxon>Opisthorchiida</taxon>
        <taxon>Opisthorchiata</taxon>
        <taxon>Opisthorchiidae</taxon>
        <taxon>Opisthorchis</taxon>
    </lineage>
</organism>
<evidence type="ECO:0000256" key="12">
    <source>
        <dbReference type="SAM" id="Phobius"/>
    </source>
</evidence>
<gene>
    <name evidence="13" type="ORF">X801_05260</name>
</gene>
<accession>A0A1S8WWP2</accession>
<comment type="function">
    <text evidence="1">Accessory subunit of the mitochondrial membrane respiratory chain NADH dehydrogenase (Complex I), that is believed not to be involved in catalysis. Complex I functions in the transfer of electrons from NADH to the respiratory chain. The immediate electron acceptor for the enzyme is believed to be ubiquinone.</text>
</comment>
<keyword evidence="8" id="KW-0249">Electron transport</keyword>
<protein>
    <submittedName>
        <fullName evidence="13">Uncharacterized protein</fullName>
    </submittedName>
</protein>
<dbReference type="Pfam" id="PF08122">
    <property type="entry name" value="NDUF_B12"/>
    <property type="match status" value="1"/>
</dbReference>
<keyword evidence="14" id="KW-1185">Reference proteome</keyword>
<evidence type="ECO:0000256" key="1">
    <source>
        <dbReference type="ARBA" id="ARBA00003195"/>
    </source>
</evidence>
<evidence type="ECO:0000256" key="5">
    <source>
        <dbReference type="ARBA" id="ARBA00022660"/>
    </source>
</evidence>
<proteinExistence type="inferred from homology"/>
<keyword evidence="7" id="KW-0999">Mitochondrion inner membrane</keyword>
<keyword evidence="5" id="KW-0679">Respiratory chain</keyword>
<evidence type="ECO:0000256" key="6">
    <source>
        <dbReference type="ARBA" id="ARBA00022692"/>
    </source>
</evidence>
<keyword evidence="4" id="KW-0813">Transport</keyword>
<feature type="non-terminal residue" evidence="13">
    <location>
        <position position="1"/>
    </location>
</feature>
<dbReference type="EMBL" id="KV893766">
    <property type="protein sequence ID" value="OON18878.1"/>
    <property type="molecule type" value="Genomic_DNA"/>
</dbReference>
<comment type="subcellular location">
    <subcellularLocation>
        <location evidence="2">Mitochondrion inner membrane</location>
        <topology evidence="2">Single-pass membrane protein</topology>
        <orientation evidence="2">Matrix side</orientation>
    </subcellularLocation>
</comment>
<evidence type="ECO:0000256" key="9">
    <source>
        <dbReference type="ARBA" id="ARBA00022989"/>
    </source>
</evidence>
<name>A0A1S8WWP2_OPIVI</name>
<evidence type="ECO:0000256" key="3">
    <source>
        <dbReference type="ARBA" id="ARBA00005667"/>
    </source>
</evidence>
<evidence type="ECO:0000313" key="14">
    <source>
        <dbReference type="Proteomes" id="UP000243686"/>
    </source>
</evidence>
<evidence type="ECO:0000256" key="7">
    <source>
        <dbReference type="ARBA" id="ARBA00022792"/>
    </source>
</evidence>
<dbReference type="GO" id="GO:0022900">
    <property type="term" value="P:electron transport chain"/>
    <property type="evidence" value="ECO:0007669"/>
    <property type="project" value="InterPro"/>
</dbReference>
<sequence>STQGFKQAISRIVGRGFSSGESLLADEPIDWKCPDWRQYTLDHPMLQNHVKSLSAKGLKDPWIRNYAWHFAPHVYRTPWQFTKEKILVRAPHGFVLAVLLTIAIRGYGHFTKTSDVAHE</sequence>
<evidence type="ECO:0000256" key="2">
    <source>
        <dbReference type="ARBA" id="ARBA00004298"/>
    </source>
</evidence>
<dbReference type="GO" id="GO:0005743">
    <property type="term" value="C:mitochondrial inner membrane"/>
    <property type="evidence" value="ECO:0007669"/>
    <property type="project" value="UniProtKB-SubCell"/>
</dbReference>
<evidence type="ECO:0000256" key="10">
    <source>
        <dbReference type="ARBA" id="ARBA00023128"/>
    </source>
</evidence>
<keyword evidence="6 12" id="KW-0812">Transmembrane</keyword>
<evidence type="ECO:0000256" key="4">
    <source>
        <dbReference type="ARBA" id="ARBA00022448"/>
    </source>
</evidence>
<dbReference type="Proteomes" id="UP000243686">
    <property type="component" value="Unassembled WGS sequence"/>
</dbReference>
<evidence type="ECO:0000313" key="13">
    <source>
        <dbReference type="EMBL" id="OON18878.1"/>
    </source>
</evidence>
<evidence type="ECO:0000256" key="8">
    <source>
        <dbReference type="ARBA" id="ARBA00022982"/>
    </source>
</evidence>
<dbReference type="InterPro" id="IPR012576">
    <property type="entry name" value="NDUFB3"/>
</dbReference>
<keyword evidence="10" id="KW-0496">Mitochondrion</keyword>
<evidence type="ECO:0000256" key="11">
    <source>
        <dbReference type="ARBA" id="ARBA00023136"/>
    </source>
</evidence>
<keyword evidence="11 12" id="KW-0472">Membrane</keyword>
<feature type="transmembrane region" description="Helical" evidence="12">
    <location>
        <begin position="86"/>
        <end position="107"/>
    </location>
</feature>
<keyword evidence="9 12" id="KW-1133">Transmembrane helix</keyword>
<reference evidence="13 14" key="1">
    <citation type="submission" date="2015-03" db="EMBL/GenBank/DDBJ databases">
        <title>Draft genome of the nematode, Opisthorchis viverrini.</title>
        <authorList>
            <person name="Mitreva M."/>
        </authorList>
    </citation>
    <scope>NUCLEOTIDE SEQUENCE [LARGE SCALE GENOMIC DNA]</scope>
    <source>
        <strain evidence="13">Khon Kaen</strain>
    </source>
</reference>